<accession>B0CX16</accession>
<protein>
    <submittedName>
        <fullName evidence="1">Predicted protein</fullName>
    </submittedName>
</protein>
<dbReference type="KEGG" id="lbc:LACBIDRAFT_322644"/>
<gene>
    <name evidence="1" type="ORF">LACBIDRAFT_322644</name>
</gene>
<name>B0CX16_LACBS</name>
<reference evidence="1 2" key="1">
    <citation type="journal article" date="2008" name="Nature">
        <title>The genome of Laccaria bicolor provides insights into mycorrhizal symbiosis.</title>
        <authorList>
            <person name="Martin F."/>
            <person name="Aerts A."/>
            <person name="Ahren D."/>
            <person name="Brun A."/>
            <person name="Danchin E.G.J."/>
            <person name="Duchaussoy F."/>
            <person name="Gibon J."/>
            <person name="Kohler A."/>
            <person name="Lindquist E."/>
            <person name="Pereda V."/>
            <person name="Salamov A."/>
            <person name="Shapiro H.J."/>
            <person name="Wuyts J."/>
            <person name="Blaudez D."/>
            <person name="Buee M."/>
            <person name="Brokstein P."/>
            <person name="Canbaeck B."/>
            <person name="Cohen D."/>
            <person name="Courty P.E."/>
            <person name="Coutinho P.M."/>
            <person name="Delaruelle C."/>
            <person name="Detter J.C."/>
            <person name="Deveau A."/>
            <person name="DiFazio S."/>
            <person name="Duplessis S."/>
            <person name="Fraissinet-Tachet L."/>
            <person name="Lucic E."/>
            <person name="Frey-Klett P."/>
            <person name="Fourrey C."/>
            <person name="Feussner I."/>
            <person name="Gay G."/>
            <person name="Grimwood J."/>
            <person name="Hoegger P.J."/>
            <person name="Jain P."/>
            <person name="Kilaru S."/>
            <person name="Labbe J."/>
            <person name="Lin Y.C."/>
            <person name="Legue V."/>
            <person name="Le Tacon F."/>
            <person name="Marmeisse R."/>
            <person name="Melayah D."/>
            <person name="Montanini B."/>
            <person name="Muratet M."/>
            <person name="Nehls U."/>
            <person name="Niculita-Hirzel H."/>
            <person name="Oudot-Le Secq M.P."/>
            <person name="Peter M."/>
            <person name="Quesneville H."/>
            <person name="Rajashekar B."/>
            <person name="Reich M."/>
            <person name="Rouhier N."/>
            <person name="Schmutz J."/>
            <person name="Yin T."/>
            <person name="Chalot M."/>
            <person name="Henrissat B."/>
            <person name="Kuees U."/>
            <person name="Lucas S."/>
            <person name="Van de Peer Y."/>
            <person name="Podila G.K."/>
            <person name="Polle A."/>
            <person name="Pukkila P.J."/>
            <person name="Richardson P.M."/>
            <person name="Rouze P."/>
            <person name="Sanders I.R."/>
            <person name="Stajich J.E."/>
            <person name="Tunlid A."/>
            <person name="Tuskan G."/>
            <person name="Grigoriev I.V."/>
        </authorList>
    </citation>
    <scope>NUCLEOTIDE SEQUENCE [LARGE SCALE GENOMIC DNA]</scope>
    <source>
        <strain evidence="2">S238N-H82 / ATCC MYA-4686</strain>
    </source>
</reference>
<dbReference type="AlphaFoldDB" id="B0CX16"/>
<organism evidence="2">
    <name type="scientific">Laccaria bicolor (strain S238N-H82 / ATCC MYA-4686)</name>
    <name type="common">Bicoloured deceiver</name>
    <name type="synonym">Laccaria laccata var. bicolor</name>
    <dbReference type="NCBI Taxonomy" id="486041"/>
    <lineage>
        <taxon>Eukaryota</taxon>
        <taxon>Fungi</taxon>
        <taxon>Dikarya</taxon>
        <taxon>Basidiomycota</taxon>
        <taxon>Agaricomycotina</taxon>
        <taxon>Agaricomycetes</taxon>
        <taxon>Agaricomycetidae</taxon>
        <taxon>Agaricales</taxon>
        <taxon>Agaricineae</taxon>
        <taxon>Hydnangiaceae</taxon>
        <taxon>Laccaria</taxon>
    </lineage>
</organism>
<dbReference type="EMBL" id="DS547093">
    <property type="protein sequence ID" value="EDR13599.1"/>
    <property type="molecule type" value="Genomic_DNA"/>
</dbReference>
<dbReference type="InParanoid" id="B0CX16"/>
<keyword evidence="2" id="KW-1185">Reference proteome</keyword>
<dbReference type="Proteomes" id="UP000001194">
    <property type="component" value="Unassembled WGS sequence"/>
</dbReference>
<dbReference type="OrthoDB" id="10397144at2759"/>
<sequence length="159" mass="17882">MVDSGALKAAVTLRKPEEITRRQHAQQDESTWLARRSVNGGNVIMSGVSFRDMLRHLRRRGFSGRVDSGAIEGRVRTVRKRALKGRPERILYTSINLPDALLTFSRRPHLGARKAILTRPTQTSFQADDLTRRTHEANVCKEGWHAGGYKLSPSGLPLR</sequence>
<dbReference type="HOGENOM" id="CLU_140481_0_0_1"/>
<dbReference type="RefSeq" id="XP_001876097.1">
    <property type="nucleotide sequence ID" value="XM_001876062.1"/>
</dbReference>
<evidence type="ECO:0000313" key="1">
    <source>
        <dbReference type="EMBL" id="EDR13599.1"/>
    </source>
</evidence>
<proteinExistence type="predicted"/>
<evidence type="ECO:0000313" key="2">
    <source>
        <dbReference type="Proteomes" id="UP000001194"/>
    </source>
</evidence>
<dbReference type="GeneID" id="6071480"/>